<gene>
    <name evidence="1" type="ORF">Slin15195_G036040</name>
</gene>
<dbReference type="EMBL" id="CP099419">
    <property type="protein sequence ID" value="USW50285.1"/>
    <property type="molecule type" value="Genomic_DNA"/>
</dbReference>
<dbReference type="Proteomes" id="UP001056384">
    <property type="component" value="Chromosome 2"/>
</dbReference>
<keyword evidence="2" id="KW-1185">Reference proteome</keyword>
<reference evidence="1" key="1">
    <citation type="submission" date="2022-06" db="EMBL/GenBank/DDBJ databases">
        <title>Complete genome sequences of two strains of the flax pathogen Septoria linicola.</title>
        <authorList>
            <person name="Lapalu N."/>
            <person name="Simon A."/>
            <person name="Demenou B."/>
            <person name="Paumier D."/>
            <person name="Guillot M.-P."/>
            <person name="Gout L."/>
            <person name="Valade R."/>
        </authorList>
    </citation>
    <scope>NUCLEOTIDE SEQUENCE</scope>
    <source>
        <strain evidence="1">SE15195</strain>
    </source>
</reference>
<evidence type="ECO:0000313" key="1">
    <source>
        <dbReference type="EMBL" id="USW50285.1"/>
    </source>
</evidence>
<sequence>MCKECLAKALEAQFNITKPEHICCPVATCRQVWSVATVLRCLGKDSEGRRRQHEYNGLRAYRQMQERVAGSKGLQHIDRRAKELSYNSVVIIP</sequence>
<accession>A0A9Q9AJP9</accession>
<protein>
    <submittedName>
        <fullName evidence="1">Uncharacterized protein</fullName>
    </submittedName>
</protein>
<proteinExistence type="predicted"/>
<name>A0A9Q9AJP9_9PEZI</name>
<evidence type="ECO:0000313" key="2">
    <source>
        <dbReference type="Proteomes" id="UP001056384"/>
    </source>
</evidence>
<organism evidence="1 2">
    <name type="scientific">Septoria linicola</name>
    <dbReference type="NCBI Taxonomy" id="215465"/>
    <lineage>
        <taxon>Eukaryota</taxon>
        <taxon>Fungi</taxon>
        <taxon>Dikarya</taxon>
        <taxon>Ascomycota</taxon>
        <taxon>Pezizomycotina</taxon>
        <taxon>Dothideomycetes</taxon>
        <taxon>Dothideomycetidae</taxon>
        <taxon>Mycosphaerellales</taxon>
        <taxon>Mycosphaerellaceae</taxon>
        <taxon>Septoria</taxon>
    </lineage>
</organism>
<dbReference type="AlphaFoldDB" id="A0A9Q9AJP9"/>